<proteinExistence type="predicted"/>
<accession>A0A1V6QHZ2</accession>
<gene>
    <name evidence="4" type="ORF">PENANT_c003G09260</name>
</gene>
<dbReference type="STRING" id="416450.A0A1V6QHZ2"/>
<reference evidence="5" key="1">
    <citation type="journal article" date="2017" name="Nat. Microbiol.">
        <title>Global analysis of biosynthetic gene clusters reveals vast potential of secondary metabolite production in Penicillium species.</title>
        <authorList>
            <person name="Nielsen J.C."/>
            <person name="Grijseels S."/>
            <person name="Prigent S."/>
            <person name="Ji B."/>
            <person name="Dainat J."/>
            <person name="Nielsen K.F."/>
            <person name="Frisvad J.C."/>
            <person name="Workman M."/>
            <person name="Nielsen J."/>
        </authorList>
    </citation>
    <scope>NUCLEOTIDE SEQUENCE [LARGE SCALE GENOMIC DNA]</scope>
    <source>
        <strain evidence="5">IBT 31811</strain>
    </source>
</reference>
<evidence type="ECO:0000256" key="3">
    <source>
        <dbReference type="SAM" id="SignalP"/>
    </source>
</evidence>
<feature type="transmembrane region" description="Helical" evidence="2">
    <location>
        <begin position="186"/>
        <end position="209"/>
    </location>
</feature>
<sequence length="267" mass="27741">MVDSRQWWLHFLLAGLIWSVATRADINCYNPDGSQAPDDVPCTSDSTTFCCSKGDVCMSNGLCYLQGKRGFVLSRASCTDRSWNSCGSYTYCMPYNKGSGFPIVSAQYNGSSTIHCCGTANWEDGTVNCGNFKSVEVPHGTAIAGVAGLSAASSVTATSSPGSSTSAPTSTSNPTSDSGSNAKREAAIGAGVGVPLGVIALASIAWALWERRARVKALSQPISAPASMNQPFFHQPGTPRPPVELGASDVSELGNGETPKPPGSTRT</sequence>
<protein>
    <recommendedName>
        <fullName evidence="6">Mid2 domain-containing protein</fullName>
    </recommendedName>
</protein>
<feature type="region of interest" description="Disordered" evidence="1">
    <location>
        <begin position="228"/>
        <end position="267"/>
    </location>
</feature>
<feature type="region of interest" description="Disordered" evidence="1">
    <location>
        <begin position="157"/>
        <end position="182"/>
    </location>
</feature>
<dbReference type="AlphaFoldDB" id="A0A1V6QHZ2"/>
<feature type="compositionally biased region" description="Low complexity" evidence="1">
    <location>
        <begin position="157"/>
        <end position="180"/>
    </location>
</feature>
<evidence type="ECO:0000256" key="2">
    <source>
        <dbReference type="SAM" id="Phobius"/>
    </source>
</evidence>
<organism evidence="4 5">
    <name type="scientific">Penicillium antarcticum</name>
    <dbReference type="NCBI Taxonomy" id="416450"/>
    <lineage>
        <taxon>Eukaryota</taxon>
        <taxon>Fungi</taxon>
        <taxon>Dikarya</taxon>
        <taxon>Ascomycota</taxon>
        <taxon>Pezizomycotina</taxon>
        <taxon>Eurotiomycetes</taxon>
        <taxon>Eurotiomycetidae</taxon>
        <taxon>Eurotiales</taxon>
        <taxon>Aspergillaceae</taxon>
        <taxon>Penicillium</taxon>
    </lineage>
</organism>
<feature type="chain" id="PRO_5012302927" description="Mid2 domain-containing protein" evidence="3">
    <location>
        <begin position="25"/>
        <end position="267"/>
    </location>
</feature>
<keyword evidence="3" id="KW-0732">Signal</keyword>
<evidence type="ECO:0000313" key="4">
    <source>
        <dbReference type="EMBL" id="OQD88841.1"/>
    </source>
</evidence>
<evidence type="ECO:0000256" key="1">
    <source>
        <dbReference type="SAM" id="MobiDB-lite"/>
    </source>
</evidence>
<dbReference type="Proteomes" id="UP000191672">
    <property type="component" value="Unassembled WGS sequence"/>
</dbReference>
<feature type="signal peptide" evidence="3">
    <location>
        <begin position="1"/>
        <end position="24"/>
    </location>
</feature>
<evidence type="ECO:0000313" key="5">
    <source>
        <dbReference type="Proteomes" id="UP000191672"/>
    </source>
</evidence>
<keyword evidence="2" id="KW-1133">Transmembrane helix</keyword>
<keyword evidence="5" id="KW-1185">Reference proteome</keyword>
<evidence type="ECO:0008006" key="6">
    <source>
        <dbReference type="Google" id="ProtNLM"/>
    </source>
</evidence>
<keyword evidence="2" id="KW-0812">Transmembrane</keyword>
<dbReference type="EMBL" id="MDYN01000003">
    <property type="protein sequence ID" value="OQD88841.1"/>
    <property type="molecule type" value="Genomic_DNA"/>
</dbReference>
<name>A0A1V6QHZ2_9EURO</name>
<comment type="caution">
    <text evidence="4">The sequence shown here is derived from an EMBL/GenBank/DDBJ whole genome shotgun (WGS) entry which is preliminary data.</text>
</comment>
<keyword evidence="2" id="KW-0472">Membrane</keyword>